<dbReference type="EMBL" id="QNRK01000033">
    <property type="protein sequence ID" value="RBP05760.1"/>
    <property type="molecule type" value="Genomic_DNA"/>
</dbReference>
<reference evidence="1 2" key="1">
    <citation type="submission" date="2018-06" db="EMBL/GenBank/DDBJ databases">
        <title>Genomic Encyclopedia of Type Strains, Phase IV (KMG-IV): sequencing the most valuable type-strain genomes for metagenomic binning, comparative biology and taxonomic classification.</title>
        <authorList>
            <person name="Goeker M."/>
        </authorList>
    </citation>
    <scope>NUCLEOTIDE SEQUENCE [LARGE SCALE GENOMIC DNA]</scope>
    <source>
        <strain evidence="1 2">DSM 24875</strain>
    </source>
</reference>
<sequence>MPDWKVFYRDQLDQDRTSGSISSKEAALTRAKHLRRQRAEVYKIEGPDGLTLPKVEIARWMSDNRY</sequence>
<accession>A0A366EVM7</accession>
<proteinExistence type="predicted"/>
<gene>
    <name evidence="1" type="ORF">DFR50_13325</name>
</gene>
<name>A0A366EVM7_9HYPH</name>
<evidence type="ECO:0000313" key="1">
    <source>
        <dbReference type="EMBL" id="RBP05760.1"/>
    </source>
</evidence>
<dbReference type="Proteomes" id="UP000253529">
    <property type="component" value="Unassembled WGS sequence"/>
</dbReference>
<comment type="caution">
    <text evidence="1">The sequence shown here is derived from an EMBL/GenBank/DDBJ whole genome shotgun (WGS) entry which is preliminary data.</text>
</comment>
<dbReference type="RefSeq" id="WP_113891754.1">
    <property type="nucleotide sequence ID" value="NZ_QNRK01000033.1"/>
</dbReference>
<dbReference type="AlphaFoldDB" id="A0A366EVM7"/>
<dbReference type="OrthoDB" id="8471664at2"/>
<keyword evidence="2" id="KW-1185">Reference proteome</keyword>
<organism evidence="1 2">
    <name type="scientific">Roseiarcus fermentans</name>
    <dbReference type="NCBI Taxonomy" id="1473586"/>
    <lineage>
        <taxon>Bacteria</taxon>
        <taxon>Pseudomonadati</taxon>
        <taxon>Pseudomonadota</taxon>
        <taxon>Alphaproteobacteria</taxon>
        <taxon>Hyphomicrobiales</taxon>
        <taxon>Roseiarcaceae</taxon>
        <taxon>Roseiarcus</taxon>
    </lineage>
</organism>
<evidence type="ECO:0000313" key="2">
    <source>
        <dbReference type="Proteomes" id="UP000253529"/>
    </source>
</evidence>
<protein>
    <submittedName>
        <fullName evidence="1">Uncharacterized protein</fullName>
    </submittedName>
</protein>